<dbReference type="OrthoDB" id="6899121at2"/>
<dbReference type="RefSeq" id="WP_084702533.1">
    <property type="nucleotide sequence ID" value="NZ_FZOL01000021.1"/>
</dbReference>
<gene>
    <name evidence="1" type="ORF">SAMN05444352_12186</name>
</gene>
<evidence type="ECO:0000313" key="1">
    <source>
        <dbReference type="EMBL" id="SNT02616.1"/>
    </source>
</evidence>
<dbReference type="AlphaFoldDB" id="A0A239J9C5"/>
<protein>
    <submittedName>
        <fullName evidence="1">Uncharacterized protein</fullName>
    </submittedName>
</protein>
<proteinExistence type="predicted"/>
<dbReference type="EMBL" id="FZOL01000021">
    <property type="protein sequence ID" value="SNT02616.1"/>
    <property type="molecule type" value="Genomic_DNA"/>
</dbReference>
<accession>A0A239J9C5</accession>
<dbReference type="Proteomes" id="UP000198407">
    <property type="component" value="Unassembled WGS sequence"/>
</dbReference>
<evidence type="ECO:0000313" key="2">
    <source>
        <dbReference type="Proteomes" id="UP000198407"/>
    </source>
</evidence>
<keyword evidence="2" id="KW-1185">Reference proteome</keyword>
<sequence length="79" mass="8492">MKKHVPDPPTMCIIPGLSHEDAITKAADHLNKAIAAASCVPDPPSERHRNMLDTALLEMRISKALLTVALARSTVTVPI</sequence>
<reference evidence="2" key="1">
    <citation type="submission" date="2017-06" db="EMBL/GenBank/DDBJ databases">
        <authorList>
            <person name="Varghese N."/>
            <person name="Submissions S."/>
        </authorList>
    </citation>
    <scope>NUCLEOTIDE SEQUENCE [LARGE SCALE GENOMIC DNA]</scope>
    <source>
        <strain evidence="2">DSM 22348</strain>
    </source>
</reference>
<organism evidence="1 2">
    <name type="scientific">Pseudomonas japonica</name>
    <dbReference type="NCBI Taxonomy" id="256466"/>
    <lineage>
        <taxon>Bacteria</taxon>
        <taxon>Pseudomonadati</taxon>
        <taxon>Pseudomonadota</taxon>
        <taxon>Gammaproteobacteria</taxon>
        <taxon>Pseudomonadales</taxon>
        <taxon>Pseudomonadaceae</taxon>
        <taxon>Pseudomonas</taxon>
    </lineage>
</organism>
<name>A0A239J9C5_9PSED</name>